<sequence>MTIKKAGLPPFLLYKSKGRIPKFFSLKIRRSKLYFRDSLSFGLQVRLQTFLRRVLVCWKNEYCPFNSETRWIRGNLSLKSRNSFDRALPGPRKFQ</sequence>
<evidence type="ECO:0000313" key="4">
    <source>
        <dbReference type="Proteomes" id="UP000232188"/>
    </source>
</evidence>
<accession>A0A2M9YIB3</accession>
<dbReference type="AlphaFoldDB" id="A0A2M9YIB3"/>
<organism evidence="1 4">
    <name type="scientific">Leptospira adleri</name>
    <dbReference type="NCBI Taxonomy" id="2023186"/>
    <lineage>
        <taxon>Bacteria</taxon>
        <taxon>Pseudomonadati</taxon>
        <taxon>Spirochaetota</taxon>
        <taxon>Spirochaetia</taxon>
        <taxon>Leptospirales</taxon>
        <taxon>Leptospiraceae</taxon>
        <taxon>Leptospira</taxon>
    </lineage>
</organism>
<dbReference type="EMBL" id="NPDV01000029">
    <property type="protein sequence ID" value="PJZ51287.1"/>
    <property type="molecule type" value="Genomic_DNA"/>
</dbReference>
<proteinExistence type="predicted"/>
<evidence type="ECO:0000313" key="2">
    <source>
        <dbReference type="EMBL" id="PJZ60211.1"/>
    </source>
</evidence>
<dbReference type="Proteomes" id="UP000232188">
    <property type="component" value="Unassembled WGS sequence"/>
</dbReference>
<evidence type="ECO:0000313" key="3">
    <source>
        <dbReference type="Proteomes" id="UP000232149"/>
    </source>
</evidence>
<name>A0A2M9YIB3_9LEPT</name>
<reference evidence="3 4" key="1">
    <citation type="submission" date="2017-07" db="EMBL/GenBank/DDBJ databases">
        <title>Leptospira spp. isolated from tropical soils.</title>
        <authorList>
            <person name="Thibeaux R."/>
            <person name="Iraola G."/>
            <person name="Ferres I."/>
            <person name="Bierque E."/>
            <person name="Girault D."/>
            <person name="Soupe-Gilbert M.-E."/>
            <person name="Picardeau M."/>
            <person name="Goarant C."/>
        </authorList>
    </citation>
    <scope>NUCLEOTIDE SEQUENCE [LARGE SCALE GENOMIC DNA]</scope>
    <source>
        <strain evidence="1 4">FH2-B-C1</strain>
        <strain evidence="2 3">FH2-B-D1</strain>
    </source>
</reference>
<comment type="caution">
    <text evidence="1">The sequence shown here is derived from an EMBL/GenBank/DDBJ whole genome shotgun (WGS) entry which is preliminary data.</text>
</comment>
<protein>
    <submittedName>
        <fullName evidence="1">Uncharacterized protein</fullName>
    </submittedName>
</protein>
<evidence type="ECO:0000313" key="1">
    <source>
        <dbReference type="EMBL" id="PJZ51287.1"/>
    </source>
</evidence>
<keyword evidence="3" id="KW-1185">Reference proteome</keyword>
<gene>
    <name evidence="2" type="ORF">CH376_19605</name>
    <name evidence="1" type="ORF">CH380_20855</name>
</gene>
<dbReference type="Proteomes" id="UP000232149">
    <property type="component" value="Unassembled WGS sequence"/>
</dbReference>
<dbReference type="EMBL" id="NPDU01000072">
    <property type="protein sequence ID" value="PJZ60211.1"/>
    <property type="molecule type" value="Genomic_DNA"/>
</dbReference>